<dbReference type="EMBL" id="LT607756">
    <property type="protein sequence ID" value="SCG85579.1"/>
    <property type="molecule type" value="Genomic_DNA"/>
</dbReference>
<dbReference type="GO" id="GO:0005524">
    <property type="term" value="F:ATP binding"/>
    <property type="evidence" value="ECO:0007669"/>
    <property type="project" value="UniProtKB-UniRule"/>
</dbReference>
<dbReference type="GeneID" id="30411867"/>
<keyword evidence="5 9" id="KW-0547">Nucleotide-binding</keyword>
<dbReference type="Proteomes" id="UP000094707">
    <property type="component" value="Chromosome I"/>
</dbReference>
<protein>
    <recommendedName>
        <fullName evidence="9">Probable tRNA sulfurtransferase</fullName>
        <ecNumber evidence="9">2.8.1.4</ecNumber>
    </recommendedName>
    <alternativeName>
        <fullName evidence="9">Sulfur carrier protein ThiS sulfurtransferase</fullName>
    </alternativeName>
    <alternativeName>
        <fullName evidence="9">Thiamine biosynthesis protein ThiI</fullName>
    </alternativeName>
    <alternativeName>
        <fullName evidence="9">tRNA 4-thiouridine synthase</fullName>
    </alternativeName>
</protein>
<keyword evidence="3 9" id="KW-0820">tRNA-binding</keyword>
<gene>
    <name evidence="9 11" type="primary">thiI</name>
    <name evidence="11" type="ORF">MCBB_1019</name>
</gene>
<comment type="pathway">
    <text evidence="9">Cofactor biosynthesis; thiamine diphosphate biosynthesis.</text>
</comment>
<dbReference type="Gene3D" id="3.30.2130.30">
    <property type="match status" value="1"/>
</dbReference>
<dbReference type="GO" id="GO:0004810">
    <property type="term" value="F:CCA tRNA nucleotidyltransferase activity"/>
    <property type="evidence" value="ECO:0007669"/>
    <property type="project" value="InterPro"/>
</dbReference>
<dbReference type="AlphaFoldDB" id="A0A1D3L265"/>
<comment type="catalytic activity">
    <reaction evidence="9">
        <text>[ThiS sulfur-carrier protein]-C-terminal Gly-Gly-AMP + S-sulfanyl-L-cysteinyl-[cysteine desulfurase] + AH2 = [ThiS sulfur-carrier protein]-C-terminal-Gly-aminoethanethioate + L-cysteinyl-[cysteine desulfurase] + A + AMP + 2 H(+)</text>
        <dbReference type="Rhea" id="RHEA:43340"/>
        <dbReference type="Rhea" id="RHEA-COMP:12157"/>
        <dbReference type="Rhea" id="RHEA-COMP:12158"/>
        <dbReference type="Rhea" id="RHEA-COMP:12910"/>
        <dbReference type="Rhea" id="RHEA-COMP:19908"/>
        <dbReference type="ChEBI" id="CHEBI:13193"/>
        <dbReference type="ChEBI" id="CHEBI:15378"/>
        <dbReference type="ChEBI" id="CHEBI:17499"/>
        <dbReference type="ChEBI" id="CHEBI:29950"/>
        <dbReference type="ChEBI" id="CHEBI:61963"/>
        <dbReference type="ChEBI" id="CHEBI:90618"/>
        <dbReference type="ChEBI" id="CHEBI:232372"/>
        <dbReference type="ChEBI" id="CHEBI:456215"/>
    </reaction>
</comment>
<evidence type="ECO:0000256" key="5">
    <source>
        <dbReference type="ARBA" id="ARBA00022741"/>
    </source>
</evidence>
<dbReference type="RefSeq" id="WP_071906726.1">
    <property type="nucleotide sequence ID" value="NZ_LT607756.1"/>
</dbReference>
<dbReference type="PATRIC" id="fig|129848.4.peg.1025"/>
<dbReference type="PROSITE" id="PS51165">
    <property type="entry name" value="THUMP"/>
    <property type="match status" value="1"/>
</dbReference>
<dbReference type="InterPro" id="IPR054173">
    <property type="entry name" value="ThiI_fer"/>
</dbReference>
<dbReference type="SUPFAM" id="SSF52402">
    <property type="entry name" value="Adenine nucleotide alpha hydrolases-like"/>
    <property type="match status" value="1"/>
</dbReference>
<evidence type="ECO:0000256" key="6">
    <source>
        <dbReference type="ARBA" id="ARBA00022840"/>
    </source>
</evidence>
<feature type="binding site" evidence="9">
    <location>
        <position position="265"/>
    </location>
    <ligand>
        <name>ATP</name>
        <dbReference type="ChEBI" id="CHEBI:30616"/>
    </ligand>
</feature>
<dbReference type="InterPro" id="IPR050102">
    <property type="entry name" value="tRNA_sulfurtransferase_ThiI"/>
</dbReference>
<dbReference type="InterPro" id="IPR049962">
    <property type="entry name" value="THUMP_ThiI"/>
</dbReference>
<dbReference type="STRING" id="118062.MCBB_1019"/>
<dbReference type="KEGG" id="mcub:MCBB_1019"/>
<dbReference type="GO" id="GO:0052837">
    <property type="term" value="P:thiazole biosynthetic process"/>
    <property type="evidence" value="ECO:0007669"/>
    <property type="project" value="TreeGrafter"/>
</dbReference>
<evidence type="ECO:0000256" key="9">
    <source>
        <dbReference type="HAMAP-Rule" id="MF_00021"/>
    </source>
</evidence>
<comment type="function">
    <text evidence="9">Catalyzes the ATP-dependent transfer of a sulfur to tRNA to produce 4-thiouridine in position 8 of tRNAs, which functions as a near-UV photosensor. Also catalyzes the transfer of sulfur to the sulfur carrier protein ThiS, forming ThiS-thiocarboxylate. This is a step in the synthesis of thiazole, in the thiamine biosynthesis pathway. The sulfur is donated as persulfide by IscS.</text>
</comment>
<dbReference type="CDD" id="cd11716">
    <property type="entry name" value="THUMP_ThiI"/>
    <property type="match status" value="1"/>
</dbReference>
<dbReference type="Gene3D" id="3.40.50.620">
    <property type="entry name" value="HUPs"/>
    <property type="match status" value="1"/>
</dbReference>
<accession>A0A1D3L265</accession>
<evidence type="ECO:0000259" key="10">
    <source>
        <dbReference type="PROSITE" id="PS51165"/>
    </source>
</evidence>
<keyword evidence="6 9" id="KW-0067">ATP-binding</keyword>
<dbReference type="InterPro" id="IPR003720">
    <property type="entry name" value="tRNA_STrfase"/>
</dbReference>
<evidence type="ECO:0000313" key="11">
    <source>
        <dbReference type="EMBL" id="SCG85579.1"/>
    </source>
</evidence>
<feature type="binding site" evidence="9">
    <location>
        <begin position="207"/>
        <end position="208"/>
    </location>
    <ligand>
        <name>ATP</name>
        <dbReference type="ChEBI" id="CHEBI:30616"/>
    </ligand>
</feature>
<dbReference type="GO" id="GO:0140741">
    <property type="term" value="F:tRNA-uracil-4 sulfurtransferase activity"/>
    <property type="evidence" value="ECO:0007669"/>
    <property type="project" value="UniProtKB-EC"/>
</dbReference>
<dbReference type="PANTHER" id="PTHR43209:SF1">
    <property type="entry name" value="TRNA SULFURTRANSFERASE"/>
    <property type="match status" value="1"/>
</dbReference>
<dbReference type="GO" id="GO:0002937">
    <property type="term" value="P:tRNA 4-thiouridine biosynthesis"/>
    <property type="evidence" value="ECO:0007669"/>
    <property type="project" value="TreeGrafter"/>
</dbReference>
<evidence type="ECO:0000256" key="1">
    <source>
        <dbReference type="ARBA" id="ARBA00004496"/>
    </source>
</evidence>
<dbReference type="UniPathway" id="UPA00060"/>
<feature type="binding site" evidence="9">
    <location>
        <position position="296"/>
    </location>
    <ligand>
        <name>ATP</name>
        <dbReference type="ChEBI" id="CHEBI:30616"/>
    </ligand>
</feature>
<name>A0A1D3L265_9EURY</name>
<comment type="catalytic activity">
    <reaction evidence="9">
        <text>[ThiI sulfur-carrier protein]-S-sulfanyl-L-cysteine + a uridine in tRNA + 2 reduced [2Fe-2S]-[ferredoxin] + ATP + H(+) = [ThiI sulfur-carrier protein]-L-cysteine + a 4-thiouridine in tRNA + 2 oxidized [2Fe-2S]-[ferredoxin] + AMP + diphosphate</text>
        <dbReference type="Rhea" id="RHEA:24176"/>
        <dbReference type="Rhea" id="RHEA-COMP:10000"/>
        <dbReference type="Rhea" id="RHEA-COMP:10001"/>
        <dbReference type="Rhea" id="RHEA-COMP:13337"/>
        <dbReference type="Rhea" id="RHEA-COMP:13338"/>
        <dbReference type="Rhea" id="RHEA-COMP:13339"/>
        <dbReference type="Rhea" id="RHEA-COMP:13340"/>
        <dbReference type="ChEBI" id="CHEBI:15378"/>
        <dbReference type="ChEBI" id="CHEBI:29950"/>
        <dbReference type="ChEBI" id="CHEBI:30616"/>
        <dbReference type="ChEBI" id="CHEBI:33019"/>
        <dbReference type="ChEBI" id="CHEBI:33737"/>
        <dbReference type="ChEBI" id="CHEBI:33738"/>
        <dbReference type="ChEBI" id="CHEBI:61963"/>
        <dbReference type="ChEBI" id="CHEBI:65315"/>
        <dbReference type="ChEBI" id="CHEBI:136798"/>
        <dbReference type="ChEBI" id="CHEBI:456215"/>
        <dbReference type="EC" id="2.8.1.4"/>
    </reaction>
</comment>
<comment type="subcellular location">
    <subcellularLocation>
        <location evidence="1 9">Cytoplasm</location>
    </subcellularLocation>
</comment>
<dbReference type="SMART" id="SM00981">
    <property type="entry name" value="THUMP"/>
    <property type="match status" value="1"/>
</dbReference>
<keyword evidence="4 9" id="KW-0808">Transferase</keyword>
<reference evidence="11 12" key="1">
    <citation type="submission" date="2016-08" db="EMBL/GenBank/DDBJ databases">
        <authorList>
            <person name="Seilhamer J.J."/>
        </authorList>
    </citation>
    <scope>NUCLEOTIDE SEQUENCE [LARGE SCALE GENOMIC DNA]</scope>
    <source>
        <strain evidence="11">Buetzberg</strain>
    </source>
</reference>
<dbReference type="Pfam" id="PF02926">
    <property type="entry name" value="THUMP"/>
    <property type="match status" value="1"/>
</dbReference>
<dbReference type="HAMAP" id="MF_00021">
    <property type="entry name" value="ThiI"/>
    <property type="match status" value="1"/>
</dbReference>
<dbReference type="SUPFAM" id="SSF143437">
    <property type="entry name" value="THUMP domain-like"/>
    <property type="match status" value="1"/>
</dbReference>
<dbReference type="Pfam" id="PF02568">
    <property type="entry name" value="ThiI"/>
    <property type="match status" value="1"/>
</dbReference>
<dbReference type="GO" id="GO:0000049">
    <property type="term" value="F:tRNA binding"/>
    <property type="evidence" value="ECO:0007669"/>
    <property type="project" value="UniProtKB-UniRule"/>
</dbReference>
<evidence type="ECO:0000313" key="12">
    <source>
        <dbReference type="Proteomes" id="UP000094707"/>
    </source>
</evidence>
<evidence type="ECO:0000256" key="4">
    <source>
        <dbReference type="ARBA" id="ARBA00022679"/>
    </source>
</evidence>
<dbReference type="Pfam" id="PF22025">
    <property type="entry name" value="ThiI_fer"/>
    <property type="match status" value="1"/>
</dbReference>
<dbReference type="InterPro" id="IPR020536">
    <property type="entry name" value="ThiI_AANH"/>
</dbReference>
<feature type="domain" description="THUMP" evidence="10">
    <location>
        <begin position="56"/>
        <end position="164"/>
    </location>
</feature>
<dbReference type="GO" id="GO:0009228">
    <property type="term" value="P:thiamine biosynthetic process"/>
    <property type="evidence" value="ECO:0007669"/>
    <property type="project" value="UniProtKB-KW"/>
</dbReference>
<feature type="binding site" evidence="9">
    <location>
        <begin position="182"/>
        <end position="183"/>
    </location>
    <ligand>
        <name>ATP</name>
        <dbReference type="ChEBI" id="CHEBI:30616"/>
    </ligand>
</feature>
<keyword evidence="12" id="KW-1185">Reference proteome</keyword>
<dbReference type="GO" id="GO:0009229">
    <property type="term" value="P:thiamine diphosphate biosynthetic process"/>
    <property type="evidence" value="ECO:0007669"/>
    <property type="project" value="UniProtKB-UniRule"/>
</dbReference>
<evidence type="ECO:0000256" key="3">
    <source>
        <dbReference type="ARBA" id="ARBA00022555"/>
    </source>
</evidence>
<sequence>MEKNKPIIVRYGEIGVKSPKVRKRFEKKLISNIKSVVDGKIVLNQGRIFLFPEDQEKAIESLKKICGVVSFSPTVETVTDHDAIKETVEAYMKKLIEDGVFSPEKSFAVKCRRVGTHEFSSREMAGFCGSVVVELTGAPVNLSNPDFRLNVEVREGRTYIFHEKIQGIGGLPLGTQGRMIALVSGGIDSPVASFLMMKRGCDLTILNFDNCPYTSGSNEKIIKIYKKLKEYAAGSDLRLYQVNYGGFLQKCEEEAPSRMTCVLCKSGMYQIAEKLAQREKAFAIIDGSSVGQVASQTLPNILATRHSTSMPILSPLIGLDKLEISEMAKKIGTFDISILPDGGCSAAPKHPETNAVLEKVLETQEEISMDAELEAVFSTLKRLDLELD</sequence>
<evidence type="ECO:0000256" key="8">
    <source>
        <dbReference type="ARBA" id="ARBA00022977"/>
    </source>
</evidence>
<organism evidence="11 12">
    <name type="scientific">Methanobacterium congolense</name>
    <dbReference type="NCBI Taxonomy" id="118062"/>
    <lineage>
        <taxon>Archaea</taxon>
        <taxon>Methanobacteriati</taxon>
        <taxon>Methanobacteriota</taxon>
        <taxon>Methanomada group</taxon>
        <taxon>Methanobacteria</taxon>
        <taxon>Methanobacteriales</taxon>
        <taxon>Methanobacteriaceae</taxon>
        <taxon>Methanobacterium</taxon>
    </lineage>
</organism>
<keyword evidence="8 9" id="KW-0784">Thiamine biosynthesis</keyword>
<dbReference type="InterPro" id="IPR004114">
    <property type="entry name" value="THUMP_dom"/>
</dbReference>
<dbReference type="PANTHER" id="PTHR43209">
    <property type="entry name" value="TRNA SULFURTRANSFERASE"/>
    <property type="match status" value="1"/>
</dbReference>
<keyword evidence="7 9" id="KW-0694">RNA-binding</keyword>
<evidence type="ECO:0000256" key="7">
    <source>
        <dbReference type="ARBA" id="ARBA00022884"/>
    </source>
</evidence>
<dbReference type="GO" id="GO:0005829">
    <property type="term" value="C:cytosol"/>
    <property type="evidence" value="ECO:0007669"/>
    <property type="project" value="TreeGrafter"/>
</dbReference>
<dbReference type="EC" id="2.8.1.4" evidence="9"/>
<comment type="similarity">
    <text evidence="9">Belongs to the ThiI family.</text>
</comment>
<feature type="binding site" evidence="9">
    <location>
        <position position="287"/>
    </location>
    <ligand>
        <name>ATP</name>
        <dbReference type="ChEBI" id="CHEBI:30616"/>
    </ligand>
</feature>
<keyword evidence="2 9" id="KW-0963">Cytoplasm</keyword>
<evidence type="ECO:0000256" key="2">
    <source>
        <dbReference type="ARBA" id="ARBA00022490"/>
    </source>
</evidence>
<dbReference type="InterPro" id="IPR049961">
    <property type="entry name" value="ThiI_N"/>
</dbReference>
<dbReference type="NCBIfam" id="TIGR00342">
    <property type="entry name" value="tRNA uracil 4-sulfurtransferase ThiI"/>
    <property type="match status" value="1"/>
</dbReference>
<dbReference type="OrthoDB" id="372227at2157"/>
<proteinExistence type="inferred from homology"/>
<dbReference type="InterPro" id="IPR014729">
    <property type="entry name" value="Rossmann-like_a/b/a_fold"/>
</dbReference>